<evidence type="ECO:0000313" key="3">
    <source>
        <dbReference type="Proteomes" id="UP001254832"/>
    </source>
</evidence>
<name>A0AAP5H556_PAEAM</name>
<dbReference type="RefSeq" id="WP_310143891.1">
    <property type="nucleotide sequence ID" value="NZ_JAVDTR010000015.1"/>
</dbReference>
<comment type="caution">
    <text evidence="2">The sequence shown here is derived from an EMBL/GenBank/DDBJ whole genome shotgun (WGS) entry which is preliminary data.</text>
</comment>
<organism evidence="2 3">
    <name type="scientific">Paenibacillus amylolyticus</name>
    <dbReference type="NCBI Taxonomy" id="1451"/>
    <lineage>
        <taxon>Bacteria</taxon>
        <taxon>Bacillati</taxon>
        <taxon>Bacillota</taxon>
        <taxon>Bacilli</taxon>
        <taxon>Bacillales</taxon>
        <taxon>Paenibacillaceae</taxon>
        <taxon>Paenibacillus</taxon>
    </lineage>
</organism>
<dbReference type="Proteomes" id="UP001254832">
    <property type="component" value="Unassembled WGS sequence"/>
</dbReference>
<reference evidence="2" key="1">
    <citation type="submission" date="2023-07" db="EMBL/GenBank/DDBJ databases">
        <title>Sorghum-associated microbial communities from plants grown in Nebraska, USA.</title>
        <authorList>
            <person name="Schachtman D."/>
        </authorList>
    </citation>
    <scope>NUCLEOTIDE SEQUENCE</scope>
    <source>
        <strain evidence="2">BE80</strain>
    </source>
</reference>
<evidence type="ECO:0000259" key="1">
    <source>
        <dbReference type="Pfam" id="PF14082"/>
    </source>
</evidence>
<dbReference type="EMBL" id="JAVDTR010000015">
    <property type="protein sequence ID" value="MDR6726057.1"/>
    <property type="molecule type" value="Genomic_DNA"/>
</dbReference>
<accession>A0AAP5H556</accession>
<protein>
    <recommendedName>
        <fullName evidence="1">Shedu protein SduA C-terminal domain-containing protein</fullName>
    </recommendedName>
</protein>
<dbReference type="Pfam" id="PF14082">
    <property type="entry name" value="SduA_C"/>
    <property type="match status" value="1"/>
</dbReference>
<feature type="domain" description="Shedu protein SduA C-terminal" evidence="1">
    <location>
        <begin position="20"/>
        <end position="201"/>
    </location>
</feature>
<sequence>MTEVINDNFIGTRKLINEGASEQKLQRELKKDLSIFSKICAVPHDEYIIFSELPVGTTGACDFAVFTGRSYMKVYFIEVKGADFSLINNPTKKGATFNASFLEGIDQIIRRKQYSLANELSYRDEAYKIRTIVESGTQMYNSLLSAKGHLLVDKGKPVSVRGVVIGGRSIQGLNQIEAEKRDAWRKSIDFHIELMSWDSFLTSVR</sequence>
<dbReference type="AlphaFoldDB" id="A0AAP5H556"/>
<evidence type="ECO:0000313" key="2">
    <source>
        <dbReference type="EMBL" id="MDR6726057.1"/>
    </source>
</evidence>
<gene>
    <name evidence="2" type="ORF">J2W91_004563</name>
</gene>
<proteinExistence type="predicted"/>
<dbReference type="InterPro" id="IPR025359">
    <property type="entry name" value="SduA_C"/>
</dbReference>